<proteinExistence type="predicted"/>
<dbReference type="GO" id="GO:0016798">
    <property type="term" value="F:hydrolase activity, acting on glycosyl bonds"/>
    <property type="evidence" value="ECO:0007669"/>
    <property type="project" value="UniProtKB-KW"/>
</dbReference>
<feature type="signal peptide" evidence="4">
    <location>
        <begin position="1"/>
        <end position="25"/>
    </location>
</feature>
<dbReference type="Gene3D" id="2.60.40.1080">
    <property type="match status" value="1"/>
</dbReference>
<dbReference type="Gene3D" id="2.60.120.430">
    <property type="entry name" value="Galactose-binding lectin"/>
    <property type="match status" value="1"/>
</dbReference>
<accession>A0A9D2S4N8</accession>
<feature type="domain" description="SLH" evidence="5">
    <location>
        <begin position="979"/>
        <end position="1031"/>
    </location>
</feature>
<dbReference type="PANTHER" id="PTHR40446:SF2">
    <property type="entry name" value="N-ACETYLGLUCOSAMINE-1-PHOSPHODIESTER ALPHA-N-ACETYLGLUCOSAMINIDASE"/>
    <property type="match status" value="1"/>
</dbReference>
<dbReference type="EMBL" id="DWYC01000002">
    <property type="protein sequence ID" value="HJB55964.1"/>
    <property type="molecule type" value="Genomic_DNA"/>
</dbReference>
<dbReference type="GO" id="GO:0030288">
    <property type="term" value="C:outer membrane-bounded periplasmic space"/>
    <property type="evidence" value="ECO:0007669"/>
    <property type="project" value="InterPro"/>
</dbReference>
<feature type="chain" id="PRO_5039533394" evidence="4">
    <location>
        <begin position="26"/>
        <end position="1031"/>
    </location>
</feature>
<dbReference type="PANTHER" id="PTHR40446">
    <property type="entry name" value="N-ACETYLGLUCOSAMINE-1-PHOSPHODIESTER ALPHA-N-ACETYLGLUCOSAMINIDASE"/>
    <property type="match status" value="1"/>
</dbReference>
<keyword evidence="3" id="KW-0574">Periplasm</keyword>
<keyword evidence="6" id="KW-0378">Hydrolase</keyword>
<evidence type="ECO:0000256" key="4">
    <source>
        <dbReference type="SAM" id="SignalP"/>
    </source>
</evidence>
<dbReference type="Pfam" id="PF00395">
    <property type="entry name" value="SLH"/>
    <property type="match status" value="3"/>
</dbReference>
<organism evidence="6 7">
    <name type="scientific">Candidatus Flavonifractor intestinipullorum</name>
    <dbReference type="NCBI Taxonomy" id="2838587"/>
    <lineage>
        <taxon>Bacteria</taxon>
        <taxon>Bacillati</taxon>
        <taxon>Bacillota</taxon>
        <taxon>Clostridia</taxon>
        <taxon>Eubacteriales</taxon>
        <taxon>Oscillospiraceae</taxon>
        <taxon>Flavonifractor</taxon>
    </lineage>
</organism>
<comment type="subcellular location">
    <subcellularLocation>
        <location evidence="1">Periplasmic flagellum</location>
    </subcellularLocation>
</comment>
<name>A0A9D2S4N8_9FIRM</name>
<dbReference type="Pfam" id="PF04620">
    <property type="entry name" value="FlaA"/>
    <property type="match status" value="1"/>
</dbReference>
<dbReference type="AlphaFoldDB" id="A0A9D2S4N8"/>
<dbReference type="Proteomes" id="UP000824208">
    <property type="component" value="Unassembled WGS sequence"/>
</dbReference>
<reference evidence="6" key="1">
    <citation type="journal article" date="2021" name="PeerJ">
        <title>Extensive microbial diversity within the chicken gut microbiome revealed by metagenomics and culture.</title>
        <authorList>
            <person name="Gilroy R."/>
            <person name="Ravi A."/>
            <person name="Getino M."/>
            <person name="Pursley I."/>
            <person name="Horton D.L."/>
            <person name="Alikhan N.F."/>
            <person name="Baker D."/>
            <person name="Gharbi K."/>
            <person name="Hall N."/>
            <person name="Watson M."/>
            <person name="Adriaenssens E.M."/>
            <person name="Foster-Nyarko E."/>
            <person name="Jarju S."/>
            <person name="Secka A."/>
            <person name="Antonio M."/>
            <person name="Oren A."/>
            <person name="Chaudhuri R.R."/>
            <person name="La Ragione R."/>
            <person name="Hildebrand F."/>
            <person name="Pallen M.J."/>
        </authorList>
    </citation>
    <scope>NUCLEOTIDE SEQUENCE</scope>
    <source>
        <strain evidence="6">CHK189-11263</strain>
    </source>
</reference>
<dbReference type="InterPro" id="IPR018711">
    <property type="entry name" value="NAGPA"/>
</dbReference>
<evidence type="ECO:0000313" key="7">
    <source>
        <dbReference type="Proteomes" id="UP000824208"/>
    </source>
</evidence>
<dbReference type="InterPro" id="IPR006714">
    <property type="entry name" value="FlaA"/>
</dbReference>
<dbReference type="Pfam" id="PF09992">
    <property type="entry name" value="NAGPA"/>
    <property type="match status" value="1"/>
</dbReference>
<comment type="caution">
    <text evidence="6">The sequence shown here is derived from an EMBL/GenBank/DDBJ whole genome shotgun (WGS) entry which is preliminary data.</text>
</comment>
<keyword evidence="6" id="KW-0326">Glycosidase</keyword>
<dbReference type="PROSITE" id="PS51272">
    <property type="entry name" value="SLH"/>
    <property type="match status" value="3"/>
</dbReference>
<dbReference type="GO" id="GO:0055040">
    <property type="term" value="C:periplasmic flagellum"/>
    <property type="evidence" value="ECO:0007669"/>
    <property type="project" value="UniProtKB-SubCell"/>
</dbReference>
<evidence type="ECO:0000313" key="6">
    <source>
        <dbReference type="EMBL" id="HJB55964.1"/>
    </source>
</evidence>
<feature type="domain" description="SLH" evidence="5">
    <location>
        <begin position="915"/>
        <end position="978"/>
    </location>
</feature>
<evidence type="ECO:0000259" key="5">
    <source>
        <dbReference type="PROSITE" id="PS51272"/>
    </source>
</evidence>
<dbReference type="InterPro" id="IPR001119">
    <property type="entry name" value="SLH_dom"/>
</dbReference>
<protein>
    <submittedName>
        <fullName evidence="6">Phosphodiester glycosidase family protein</fullName>
    </submittedName>
</protein>
<evidence type="ECO:0000256" key="1">
    <source>
        <dbReference type="ARBA" id="ARBA00004631"/>
    </source>
</evidence>
<dbReference type="GO" id="GO:0071973">
    <property type="term" value="P:bacterial-type flagellum-dependent cell motility"/>
    <property type="evidence" value="ECO:0007669"/>
    <property type="project" value="InterPro"/>
</dbReference>
<sequence length="1031" mass="107997">MITLRKRLTAGALVLALTAGPAASASVALGHDLHQGQVDISVGTQISQQIFWSDTYSDLRTEHYLTYVPNSDVLPTVAYGDTVLSRATLSAMAQNLEQSGERVVGGINGDYYAMSTGSPVGVVITDGVIRSTPSVDSTASGSWYWGIGFRSDGSAFIGQPKIAIQAYWGGASHNITGGLNKIRTTTGGYTLLNSDFSATTQNTSPGVDVILSLVTEQVGQSVQRSDGVTLTQADQPILNGRLTFVVEQVLESTGSISIPEGKYVLTVNAQAGADWTDPLKALQPGDTVDIDFTSRDSTYDWSQAVEAIGAPSSLVQNGSVNYSSFQGDDNASSRRARTAIGIKDNGSVIFYTLDGGQSGYSVGCTLEQVALRLIELGCVQAVALDGGGSTTIGTTYPDQSAMGVVNQPSDGQQRANSTAIFLTTELEPTDELGSYYVTPSSSLVLSGASVQFTATPLDTAYYVMEDAGEGVTYSIQNGDGAITVDGLFTAGGESGSVQVTAVGQGASGTATVTVVNRPDSLSLVDAATSREVTSLNLSPGEQIDLNAQAVYRKLDLYAQDTCFTWSCDAAVGSVDENGVFTAGTESASGTLTVTYQDGVSASIPVSVAGHVNTLESCEEDLSAFTSTATVTVSAEQDLTYVHNGRQSLQLDYNAAETGTASLAVELTPVENESYLGVWIYGDGSGNTLTATVTDHEGETSNMALTALTFTGWKHVVAALPQNTASICTLSVIYGGGENPSSGTLWLDHFTTANENVSDSTAPVIELTLSGNQLTAVITDDVDRSLSGENITVTYDGLEVEQSWNENTGVLSATLSAANGLAHRVTVTAADASGNLARASADVEPDEAHANYFADTVDHWAAKYATYLHDAGVSFGTGEENGVFYYSPDRSITRAEFFALVARWLNLDMAQWSTVELPFADADAIPDWALAEIRAMYGMGILSGSDNGNGLYVNPNANITRAEAMTILGRTLAKGYALPELTAADASQVPDWALSYVQTLVGQGVVSGYNGNLNPNASITRGEVAALLYNML</sequence>
<feature type="domain" description="SLH" evidence="5">
    <location>
        <begin position="847"/>
        <end position="914"/>
    </location>
</feature>
<reference evidence="6" key="2">
    <citation type="submission" date="2021-04" db="EMBL/GenBank/DDBJ databases">
        <authorList>
            <person name="Gilroy R."/>
        </authorList>
    </citation>
    <scope>NUCLEOTIDE SEQUENCE</scope>
    <source>
        <strain evidence="6">CHK189-11263</strain>
    </source>
</reference>
<evidence type="ECO:0000256" key="2">
    <source>
        <dbReference type="ARBA" id="ARBA00022737"/>
    </source>
</evidence>
<keyword evidence="2" id="KW-0677">Repeat</keyword>
<evidence type="ECO:0000256" key="3">
    <source>
        <dbReference type="ARBA" id="ARBA00022764"/>
    </source>
</evidence>
<keyword evidence="4" id="KW-0732">Signal</keyword>
<gene>
    <name evidence="6" type="ORF">H9714_00235</name>
</gene>